<dbReference type="InterPro" id="IPR001264">
    <property type="entry name" value="Glyco_trans_51"/>
</dbReference>
<evidence type="ECO:0000256" key="1">
    <source>
        <dbReference type="ARBA" id="ARBA00004752"/>
    </source>
</evidence>
<evidence type="ECO:0000313" key="16">
    <source>
        <dbReference type="EMBL" id="RBI83121.1"/>
    </source>
</evidence>
<keyword evidence="5" id="KW-0645">Protease</keyword>
<dbReference type="OrthoDB" id="9766909at2"/>
<dbReference type="EMBL" id="QNTQ01000021">
    <property type="protein sequence ID" value="RBI83121.1"/>
    <property type="molecule type" value="Genomic_DNA"/>
</dbReference>
<dbReference type="GO" id="GO:0006508">
    <property type="term" value="P:proteolysis"/>
    <property type="evidence" value="ECO:0007669"/>
    <property type="project" value="UniProtKB-KW"/>
</dbReference>
<evidence type="ECO:0000256" key="7">
    <source>
        <dbReference type="ARBA" id="ARBA00022679"/>
    </source>
</evidence>
<dbReference type="GO" id="GO:0030288">
    <property type="term" value="C:outer membrane-bounded periplasmic space"/>
    <property type="evidence" value="ECO:0007669"/>
    <property type="project" value="TreeGrafter"/>
</dbReference>
<comment type="caution">
    <text evidence="16">The sequence shown here is derived from an EMBL/GenBank/DDBJ whole genome shotgun (WGS) entry which is preliminary data.</text>
</comment>
<evidence type="ECO:0000256" key="2">
    <source>
        <dbReference type="ARBA" id="ARBA00007090"/>
    </source>
</evidence>
<dbReference type="NCBIfam" id="TIGR02073">
    <property type="entry name" value="PBP_1c"/>
    <property type="match status" value="1"/>
</dbReference>
<evidence type="ECO:0000256" key="10">
    <source>
        <dbReference type="ARBA" id="ARBA00044770"/>
    </source>
</evidence>
<feature type="domain" description="Penicillin-binding C-terminal" evidence="15">
    <location>
        <begin position="596"/>
        <end position="671"/>
    </location>
</feature>
<dbReference type="PANTHER" id="PTHR32282">
    <property type="entry name" value="BINDING PROTEIN TRANSPEPTIDASE, PUTATIVE-RELATED"/>
    <property type="match status" value="1"/>
</dbReference>
<dbReference type="Pfam" id="PF00905">
    <property type="entry name" value="Transpeptidase"/>
    <property type="match status" value="1"/>
</dbReference>
<dbReference type="Proteomes" id="UP000253370">
    <property type="component" value="Unassembled WGS sequence"/>
</dbReference>
<feature type="domain" description="Glycosyl transferase family 51" evidence="14">
    <location>
        <begin position="66"/>
        <end position="223"/>
    </location>
</feature>
<dbReference type="GO" id="GO:0008955">
    <property type="term" value="F:peptidoglycan glycosyltransferase activity"/>
    <property type="evidence" value="ECO:0007669"/>
    <property type="project" value="UniProtKB-EC"/>
</dbReference>
<dbReference type="SUPFAM" id="SSF56601">
    <property type="entry name" value="beta-lactamase/transpeptidase-like"/>
    <property type="match status" value="1"/>
</dbReference>
<keyword evidence="6" id="KW-0328">Glycosyltransferase</keyword>
<protein>
    <recommendedName>
        <fullName evidence="10">peptidoglycan glycosyltransferase</fullName>
        <ecNumber evidence="10">2.4.99.28</ecNumber>
    </recommendedName>
</protein>
<name>A0A365U4H0_9RHOB</name>
<dbReference type="Pfam" id="PF06832">
    <property type="entry name" value="BiPBP_C"/>
    <property type="match status" value="1"/>
</dbReference>
<evidence type="ECO:0000256" key="12">
    <source>
        <dbReference type="SAM" id="SignalP"/>
    </source>
</evidence>
<dbReference type="InterPro" id="IPR023346">
    <property type="entry name" value="Lysozyme-like_dom_sf"/>
</dbReference>
<dbReference type="UniPathway" id="UPA00219"/>
<evidence type="ECO:0000259" key="13">
    <source>
        <dbReference type="Pfam" id="PF00905"/>
    </source>
</evidence>
<dbReference type="RefSeq" id="WP_113290653.1">
    <property type="nucleotide sequence ID" value="NZ_QNTQ01000021.1"/>
</dbReference>
<dbReference type="InterPro" id="IPR009647">
    <property type="entry name" value="PBP_C"/>
</dbReference>
<evidence type="ECO:0000256" key="8">
    <source>
        <dbReference type="ARBA" id="ARBA00022801"/>
    </source>
</evidence>
<gene>
    <name evidence="16" type="primary">pbpC</name>
    <name evidence="16" type="ORF">DRV85_16875</name>
</gene>
<dbReference type="Pfam" id="PF00912">
    <property type="entry name" value="Transgly"/>
    <property type="match status" value="1"/>
</dbReference>
<comment type="similarity">
    <text evidence="3">In the N-terminal section; belongs to the glycosyltransferase 51 family.</text>
</comment>
<dbReference type="InterPro" id="IPR012338">
    <property type="entry name" value="Beta-lactam/transpept-like"/>
</dbReference>
<evidence type="ECO:0000256" key="9">
    <source>
        <dbReference type="ARBA" id="ARBA00023268"/>
    </source>
</evidence>
<evidence type="ECO:0000259" key="15">
    <source>
        <dbReference type="Pfam" id="PF06832"/>
    </source>
</evidence>
<accession>A0A365U4H0</accession>
<feature type="domain" description="Penicillin-binding protein transpeptidase" evidence="13">
    <location>
        <begin position="301"/>
        <end position="509"/>
    </location>
</feature>
<evidence type="ECO:0000256" key="6">
    <source>
        <dbReference type="ARBA" id="ARBA00022676"/>
    </source>
</evidence>
<comment type="pathway">
    <text evidence="1">Cell wall biogenesis; peptidoglycan biosynthesis.</text>
</comment>
<keyword evidence="12" id="KW-0732">Signal</keyword>
<dbReference type="InterPro" id="IPR011815">
    <property type="entry name" value="PBP_1c"/>
</dbReference>
<keyword evidence="8" id="KW-0378">Hydrolase</keyword>
<proteinExistence type="inferred from homology"/>
<dbReference type="InterPro" id="IPR050396">
    <property type="entry name" value="Glycosyltr_51/Transpeptidase"/>
</dbReference>
<dbReference type="GO" id="GO:0008658">
    <property type="term" value="F:penicillin binding"/>
    <property type="evidence" value="ECO:0007669"/>
    <property type="project" value="InterPro"/>
</dbReference>
<evidence type="ECO:0000256" key="4">
    <source>
        <dbReference type="ARBA" id="ARBA00022645"/>
    </source>
</evidence>
<evidence type="ECO:0000313" key="17">
    <source>
        <dbReference type="Proteomes" id="UP000253370"/>
    </source>
</evidence>
<keyword evidence="9" id="KW-0511">Multifunctional enzyme</keyword>
<evidence type="ECO:0000256" key="3">
    <source>
        <dbReference type="ARBA" id="ARBA00007739"/>
    </source>
</evidence>
<evidence type="ECO:0000256" key="5">
    <source>
        <dbReference type="ARBA" id="ARBA00022670"/>
    </source>
</evidence>
<comment type="catalytic activity">
    <reaction evidence="11">
        <text>[GlcNAc-(1-&gt;4)-Mur2Ac(oyl-L-Ala-gamma-D-Glu-L-Lys-D-Ala-D-Ala)](n)-di-trans,octa-cis-undecaprenyl diphosphate + beta-D-GlcNAc-(1-&gt;4)-Mur2Ac(oyl-L-Ala-gamma-D-Glu-L-Lys-D-Ala-D-Ala)-di-trans,octa-cis-undecaprenyl diphosphate = [GlcNAc-(1-&gt;4)-Mur2Ac(oyl-L-Ala-gamma-D-Glu-L-Lys-D-Ala-D-Ala)](n+1)-di-trans,octa-cis-undecaprenyl diphosphate + di-trans,octa-cis-undecaprenyl diphosphate + H(+)</text>
        <dbReference type="Rhea" id="RHEA:23708"/>
        <dbReference type="Rhea" id="RHEA-COMP:9602"/>
        <dbReference type="Rhea" id="RHEA-COMP:9603"/>
        <dbReference type="ChEBI" id="CHEBI:15378"/>
        <dbReference type="ChEBI" id="CHEBI:58405"/>
        <dbReference type="ChEBI" id="CHEBI:60033"/>
        <dbReference type="ChEBI" id="CHEBI:78435"/>
        <dbReference type="EC" id="2.4.99.28"/>
    </reaction>
</comment>
<keyword evidence="7" id="KW-0808">Transferase</keyword>
<comment type="similarity">
    <text evidence="2">In the C-terminal section; belongs to the transpeptidase family.</text>
</comment>
<evidence type="ECO:0000256" key="11">
    <source>
        <dbReference type="ARBA" id="ARBA00049902"/>
    </source>
</evidence>
<evidence type="ECO:0000259" key="14">
    <source>
        <dbReference type="Pfam" id="PF00912"/>
    </source>
</evidence>
<dbReference type="AlphaFoldDB" id="A0A365U4H0"/>
<dbReference type="PANTHER" id="PTHR32282:SF15">
    <property type="entry name" value="PENICILLIN-BINDING PROTEIN 1C"/>
    <property type="match status" value="1"/>
</dbReference>
<organism evidence="16 17">
    <name type="scientific">Rhodosalinus halophilus</name>
    <dbReference type="NCBI Taxonomy" id="2259333"/>
    <lineage>
        <taxon>Bacteria</taxon>
        <taxon>Pseudomonadati</taxon>
        <taxon>Pseudomonadota</taxon>
        <taxon>Alphaproteobacteria</taxon>
        <taxon>Rhodobacterales</taxon>
        <taxon>Paracoccaceae</taxon>
        <taxon>Rhodosalinus</taxon>
    </lineage>
</organism>
<dbReference type="InterPro" id="IPR001460">
    <property type="entry name" value="PCN-bd_Tpept"/>
</dbReference>
<dbReference type="GO" id="GO:0009252">
    <property type="term" value="P:peptidoglycan biosynthetic process"/>
    <property type="evidence" value="ECO:0007669"/>
    <property type="project" value="UniProtKB-UniPathway"/>
</dbReference>
<reference evidence="16 17" key="1">
    <citation type="submission" date="2018-07" db="EMBL/GenBank/DDBJ databases">
        <title>Rhodosalinus sp. strain E84T genomic sequence and assembly.</title>
        <authorList>
            <person name="Liu Z.-W."/>
            <person name="Lu D.-C."/>
        </authorList>
    </citation>
    <scope>NUCLEOTIDE SEQUENCE [LARGE SCALE GENOMIC DNA]</scope>
    <source>
        <strain evidence="16 17">E84</strain>
    </source>
</reference>
<keyword evidence="17" id="KW-1185">Reference proteome</keyword>
<dbReference type="GO" id="GO:0004180">
    <property type="term" value="F:carboxypeptidase activity"/>
    <property type="evidence" value="ECO:0007669"/>
    <property type="project" value="UniProtKB-KW"/>
</dbReference>
<dbReference type="Gene3D" id="1.10.3810.10">
    <property type="entry name" value="Biosynthetic peptidoglycan transglycosylase-like"/>
    <property type="match status" value="1"/>
</dbReference>
<dbReference type="EC" id="2.4.99.28" evidence="10"/>
<sequence>MRRTALLWLAALLFLAAAGRDVADRWVAATVLPPLVPETSVEMRAEDGTLMRAFTVADGRWRLAPGEVDARFIDMLLAYEDKRFRSHAGVDPLALIRAAGQAAANGRIVSGGSTLTMQVARLLEDSGTGRWAGKLRQMRVALALERRLTKDEILRLYLTLAPYGGNLEGVRAATRAWFGKEPRRLTPAEAALLVALPQSPEARRPDRDPIAARTARDRVLMRMAGAGVLTAEDAAAAARDPVPQEMRAFPAQAPHLANRLRRARPAARLHTVTLDPALQASLEALARQALAGLDPRLSLALMVADHRTGRVLATVGAARWGAEARDGWVDMTIAPRSPGSTLKPLVYALALDRGLAHPQTLIDDRPVAFGAYAPTNFDGRFRGEVTVEEALRASLNIPVVLLTEEMGPAHLIAALERAGAAPRLPGGRAGLAVALGGVGVTLEELVQLYAGLARGGRAVRLAHRPGATEEGRALVSRAAAWQVGHVLAGLAPPAGAPRMRLAWKTGTSYGHRDAWALGWDGRHVAGVWIGRPDGTPVPGAFGAELAAPVLFRVFERLGGTEPLAPPPPEALVAPTAALPQPLRRFRGREAVFGPAPDAPQLAFPPEGAVLDLAGGPLVVKLREGTPPFAVLADGRPVATGARRREIALPDPGAGFLDLAVIDAEGRTARARVELRQD</sequence>
<keyword evidence="4" id="KW-0121">Carboxypeptidase</keyword>
<dbReference type="SUPFAM" id="SSF53955">
    <property type="entry name" value="Lysozyme-like"/>
    <property type="match status" value="1"/>
</dbReference>
<dbReference type="Gene3D" id="3.40.710.10">
    <property type="entry name" value="DD-peptidase/beta-lactamase superfamily"/>
    <property type="match status" value="1"/>
</dbReference>
<feature type="signal peptide" evidence="12">
    <location>
        <begin position="1"/>
        <end position="23"/>
    </location>
</feature>
<dbReference type="InterPro" id="IPR036950">
    <property type="entry name" value="PBP_transglycosylase"/>
</dbReference>
<feature type="chain" id="PRO_5016958166" description="peptidoglycan glycosyltransferase" evidence="12">
    <location>
        <begin position="24"/>
        <end position="677"/>
    </location>
</feature>